<name>K0Q034_9HYPH</name>
<sequence length="59" mass="6148">MLTISAAVRVAPPPTPGRRKVGGARFSTPVRTVALLDRGLEGAPLLASPDMNVPRPTSQ</sequence>
<accession>K0Q034</accession>
<proteinExistence type="predicted"/>
<comment type="caution">
    <text evidence="1">The sequence shown here is derived from an EMBL/GenBank/DDBJ whole genome shotgun (WGS) entry which is preliminary data.</text>
</comment>
<dbReference type="STRING" id="1211777.BN77_4237"/>
<dbReference type="AlphaFoldDB" id="K0Q034"/>
<dbReference type="HOGENOM" id="CLU_2957539_0_0_5"/>
<reference evidence="1 2" key="1">
    <citation type="journal article" date="2013" name="Genome Announc.">
        <title>Draft Genome Sequence of Rhizobium mesoamericanum STM3625, a Nitrogen-Fixing Symbiont of Mimosa pudica Isolated in French Guiana (South America).</title>
        <authorList>
            <person name="Moulin L."/>
            <person name="Mornico D."/>
            <person name="Melkonian R."/>
            <person name="Klonowska A."/>
        </authorList>
    </citation>
    <scope>NUCLEOTIDE SEQUENCE [LARGE SCALE GENOMIC DNA]</scope>
    <source>
        <strain evidence="1 2">STM3625</strain>
    </source>
</reference>
<protein>
    <submittedName>
        <fullName evidence="1">Uncharacterized protein</fullName>
    </submittedName>
</protein>
<dbReference type="EMBL" id="CANI01000028">
    <property type="protein sequence ID" value="CCM77182.1"/>
    <property type="molecule type" value="Genomic_DNA"/>
</dbReference>
<evidence type="ECO:0000313" key="2">
    <source>
        <dbReference type="Proteomes" id="UP000009319"/>
    </source>
</evidence>
<evidence type="ECO:0000313" key="1">
    <source>
        <dbReference type="EMBL" id="CCM77182.1"/>
    </source>
</evidence>
<gene>
    <name evidence="1" type="ORF">BN77_4237</name>
</gene>
<dbReference type="Proteomes" id="UP000009319">
    <property type="component" value="Unassembled WGS sequence"/>
</dbReference>
<organism evidence="1 2">
    <name type="scientific">Rhizobium mesoamericanum STM3625</name>
    <dbReference type="NCBI Taxonomy" id="1211777"/>
    <lineage>
        <taxon>Bacteria</taxon>
        <taxon>Pseudomonadati</taxon>
        <taxon>Pseudomonadota</taxon>
        <taxon>Alphaproteobacteria</taxon>
        <taxon>Hyphomicrobiales</taxon>
        <taxon>Rhizobiaceae</taxon>
        <taxon>Rhizobium/Agrobacterium group</taxon>
        <taxon>Rhizobium</taxon>
    </lineage>
</organism>
<keyword evidence="2" id="KW-1185">Reference proteome</keyword>